<accession>A0A6B3W3G7</accession>
<dbReference type="EMBL" id="JAAIWN010000035">
    <property type="protein sequence ID" value="NEY82456.1"/>
    <property type="molecule type" value="Genomic_DNA"/>
</dbReference>
<comment type="caution">
    <text evidence="5">The sequence shown here is derived from an EMBL/GenBank/DDBJ whole genome shotgun (WGS) entry which is preliminary data.</text>
</comment>
<keyword evidence="3" id="KW-0472">Membrane</keyword>
<keyword evidence="3" id="KW-1133">Transmembrane helix</keyword>
<gene>
    <name evidence="5" type="ORF">G4D64_13305</name>
    <name evidence="4" type="ORF">H1Z61_13575</name>
</gene>
<dbReference type="RefSeq" id="WP_163242864.1">
    <property type="nucleotide sequence ID" value="NZ_CP082780.1"/>
</dbReference>
<reference evidence="5 6" key="1">
    <citation type="submission" date="2020-02" db="EMBL/GenBank/DDBJ databases">
        <title>Bacillus aquiflavi sp. nov., isolated from yellow water of strong flavor Chinese baijiu in Yibin region of China.</title>
        <authorList>
            <person name="Xie J."/>
        </authorList>
    </citation>
    <scope>NUCLEOTIDE SEQUENCE [LARGE SCALE GENOMIC DNA]</scope>
    <source>
        <strain evidence="5 6">3H-10</strain>
    </source>
</reference>
<proteinExistence type="predicted"/>
<feature type="transmembrane region" description="Helical" evidence="3">
    <location>
        <begin position="7"/>
        <end position="26"/>
    </location>
</feature>
<protein>
    <submittedName>
        <fullName evidence="5">Class D sortase</fullName>
    </submittedName>
</protein>
<keyword evidence="1" id="KW-0378">Hydrolase</keyword>
<dbReference type="SUPFAM" id="SSF63817">
    <property type="entry name" value="Sortase"/>
    <property type="match status" value="1"/>
</dbReference>
<evidence type="ECO:0000256" key="1">
    <source>
        <dbReference type="ARBA" id="ARBA00022801"/>
    </source>
</evidence>
<evidence type="ECO:0000313" key="5">
    <source>
        <dbReference type="EMBL" id="NEY82456.1"/>
    </source>
</evidence>
<evidence type="ECO:0000313" key="7">
    <source>
        <dbReference type="Proteomes" id="UP000570010"/>
    </source>
</evidence>
<name>A0A6B3W3G7_9BACI</name>
<dbReference type="GO" id="GO:0016787">
    <property type="term" value="F:hydrolase activity"/>
    <property type="evidence" value="ECO:0007669"/>
    <property type="project" value="UniProtKB-KW"/>
</dbReference>
<reference evidence="4 7" key="2">
    <citation type="submission" date="2020-07" db="EMBL/GenBank/DDBJ databases">
        <authorList>
            <person name="Feng H."/>
        </authorList>
    </citation>
    <scope>NUCLEOTIDE SEQUENCE [LARGE SCALE GENOMIC DNA]</scope>
    <source>
        <strain evidence="4">S-12</strain>
        <strain evidence="7">s-12</strain>
    </source>
</reference>
<evidence type="ECO:0000256" key="2">
    <source>
        <dbReference type="PIRSR" id="PIRSR605754-1"/>
    </source>
</evidence>
<sequence length="198" mass="22243">MKKIKSLIGVVFLLVGLTLISIPLYYEWQQGKELKAMEEALSLISESNDEATDLSKIDNLTFTENELNGVLELEIPSIDLKQKVLAETTEKNLNVALTQIKRDQSPGEGNFAIAGHRGYRGDRHFRHLPDVSIGEKVYLHAEDGTYVYRVTSSKVIKPTNVEVLVDDREKKEITMITCTVSGENRIAVKGELIEIIKK</sequence>
<dbReference type="InterPro" id="IPR005754">
    <property type="entry name" value="Sortase"/>
</dbReference>
<evidence type="ECO:0000313" key="4">
    <source>
        <dbReference type="EMBL" id="MBA4538136.1"/>
    </source>
</evidence>
<dbReference type="InterPro" id="IPR023365">
    <property type="entry name" value="Sortase_dom-sf"/>
</dbReference>
<dbReference type="CDD" id="cd06166">
    <property type="entry name" value="Sortase_D_2"/>
    <property type="match status" value="1"/>
</dbReference>
<dbReference type="Proteomes" id="UP000472971">
    <property type="component" value="Unassembled WGS sequence"/>
</dbReference>
<dbReference type="Pfam" id="PF04203">
    <property type="entry name" value="Sortase"/>
    <property type="match status" value="1"/>
</dbReference>
<keyword evidence="3" id="KW-0812">Transmembrane</keyword>
<dbReference type="Gene3D" id="2.40.260.10">
    <property type="entry name" value="Sortase"/>
    <property type="match status" value="1"/>
</dbReference>
<evidence type="ECO:0000313" key="6">
    <source>
        <dbReference type="Proteomes" id="UP000472971"/>
    </source>
</evidence>
<evidence type="ECO:0000256" key="3">
    <source>
        <dbReference type="SAM" id="Phobius"/>
    </source>
</evidence>
<dbReference type="Proteomes" id="UP000570010">
    <property type="component" value="Unassembled WGS sequence"/>
</dbReference>
<keyword evidence="6" id="KW-1185">Reference proteome</keyword>
<dbReference type="AlphaFoldDB" id="A0A6B3W3G7"/>
<feature type="active site" description="Acyl-thioester intermediate" evidence="2">
    <location>
        <position position="178"/>
    </location>
</feature>
<dbReference type="InterPro" id="IPR042000">
    <property type="entry name" value="Sortase_D_2"/>
</dbReference>
<organism evidence="5 6">
    <name type="scientific">Bacillus aquiflavi</name>
    <dbReference type="NCBI Taxonomy" id="2672567"/>
    <lineage>
        <taxon>Bacteria</taxon>
        <taxon>Bacillati</taxon>
        <taxon>Bacillota</taxon>
        <taxon>Bacilli</taxon>
        <taxon>Bacillales</taxon>
        <taxon>Bacillaceae</taxon>
        <taxon>Bacillus</taxon>
    </lineage>
</organism>
<dbReference type="NCBIfam" id="TIGR01076">
    <property type="entry name" value="sortase_fam"/>
    <property type="match status" value="1"/>
</dbReference>
<feature type="active site" description="Proton donor/acceptor" evidence="2">
    <location>
        <position position="116"/>
    </location>
</feature>
<dbReference type="EMBL" id="JACEIO010000035">
    <property type="protein sequence ID" value="MBA4538136.1"/>
    <property type="molecule type" value="Genomic_DNA"/>
</dbReference>